<sequence length="36" mass="4071">MLILVLLAWNGSNTSTLINSAYQFPAFYLPFKPLIL</sequence>
<reference evidence="1 2" key="1">
    <citation type="submission" date="2018-06" db="EMBL/GenBank/DDBJ databases">
        <authorList>
            <consortium name="Pathogen Informatics"/>
            <person name="Doyle S."/>
        </authorList>
    </citation>
    <scope>NUCLEOTIDE SEQUENCE [LARGE SCALE GENOMIC DNA]</scope>
    <source>
        <strain evidence="1 2">NCTC12119</strain>
    </source>
</reference>
<protein>
    <submittedName>
        <fullName evidence="1">Uncharacterized protein</fullName>
    </submittedName>
</protein>
<dbReference type="EMBL" id="UIGI01000001">
    <property type="protein sequence ID" value="SUW64294.1"/>
    <property type="molecule type" value="Genomic_DNA"/>
</dbReference>
<accession>A0A381C8R1</accession>
<organism evidence="1 2">
    <name type="scientific">Buttiauxella agrestis</name>
    <dbReference type="NCBI Taxonomy" id="82977"/>
    <lineage>
        <taxon>Bacteria</taxon>
        <taxon>Pseudomonadati</taxon>
        <taxon>Pseudomonadota</taxon>
        <taxon>Gammaproteobacteria</taxon>
        <taxon>Enterobacterales</taxon>
        <taxon>Enterobacteriaceae</taxon>
        <taxon>Buttiauxella</taxon>
    </lineage>
</organism>
<evidence type="ECO:0000313" key="1">
    <source>
        <dbReference type="EMBL" id="SUW64294.1"/>
    </source>
</evidence>
<evidence type="ECO:0000313" key="2">
    <source>
        <dbReference type="Proteomes" id="UP000255528"/>
    </source>
</evidence>
<proteinExistence type="predicted"/>
<gene>
    <name evidence="1" type="ORF">NCTC12119_02796</name>
</gene>
<name>A0A381C8R1_9ENTR</name>
<dbReference type="Proteomes" id="UP000255528">
    <property type="component" value="Unassembled WGS sequence"/>
</dbReference>
<dbReference type="AlphaFoldDB" id="A0A381C8R1"/>